<protein>
    <submittedName>
        <fullName evidence="1">Nucleotidyltransferase domain-containing protein</fullName>
    </submittedName>
</protein>
<organism evidence="1 2">
    <name type="scientific">Umezawaea endophytica</name>
    <dbReference type="NCBI Taxonomy" id="1654476"/>
    <lineage>
        <taxon>Bacteria</taxon>
        <taxon>Bacillati</taxon>
        <taxon>Actinomycetota</taxon>
        <taxon>Actinomycetes</taxon>
        <taxon>Pseudonocardiales</taxon>
        <taxon>Pseudonocardiaceae</taxon>
        <taxon>Umezawaea</taxon>
    </lineage>
</organism>
<dbReference type="CDD" id="cd05403">
    <property type="entry name" value="NT_KNTase_like"/>
    <property type="match status" value="1"/>
</dbReference>
<dbReference type="EMBL" id="JANYMP010000021">
    <property type="protein sequence ID" value="MCS7481913.1"/>
    <property type="molecule type" value="Genomic_DNA"/>
</dbReference>
<evidence type="ECO:0000313" key="2">
    <source>
        <dbReference type="Proteomes" id="UP001141259"/>
    </source>
</evidence>
<keyword evidence="2" id="KW-1185">Reference proteome</keyword>
<dbReference type="SUPFAM" id="SSF81301">
    <property type="entry name" value="Nucleotidyltransferase"/>
    <property type="match status" value="1"/>
</dbReference>
<gene>
    <name evidence="1" type="ORF">NZH93_34100</name>
</gene>
<dbReference type="InterPro" id="IPR043519">
    <property type="entry name" value="NT_sf"/>
</dbReference>
<dbReference type="Gene3D" id="3.30.460.10">
    <property type="entry name" value="Beta Polymerase, domain 2"/>
    <property type="match status" value="1"/>
</dbReference>
<name>A0A9X2VUL2_9PSEU</name>
<accession>A0A9X2VUL2</accession>
<proteinExistence type="predicted"/>
<evidence type="ECO:0000313" key="1">
    <source>
        <dbReference type="EMBL" id="MCS7481913.1"/>
    </source>
</evidence>
<comment type="caution">
    <text evidence="1">The sequence shown here is derived from an EMBL/GenBank/DDBJ whole genome shotgun (WGS) entry which is preliminary data.</text>
</comment>
<reference evidence="1" key="1">
    <citation type="submission" date="2022-08" db="EMBL/GenBank/DDBJ databases">
        <authorList>
            <person name="Tistechok S."/>
            <person name="Samborskyy M."/>
            <person name="Roman I."/>
        </authorList>
    </citation>
    <scope>NUCLEOTIDE SEQUENCE</scope>
    <source>
        <strain evidence="1">DSM 103496</strain>
    </source>
</reference>
<dbReference type="Proteomes" id="UP001141259">
    <property type="component" value="Unassembled WGS sequence"/>
</dbReference>
<sequence length="265" mass="29539">MTEFAHELKIAIGQLELNSSEQSALLERISKDTQGLLIYGSRARGDHISTSDFDLLQLNKFPFSTFKIDRVSVSSYTPEQLSSATRTLFGTHIIRDGRVIFDPNGELAQIIESLEPADPQTLLETVHHYSIILNQSDKEKRRYLSGLVRLARYLLRTAIYAKAMLSGSPCFSVRELAERFNDPELSTILASDPQVTGKPSKELFEELTSRLIENIGPFPENTYGSISAIAVSAWDSDRNLAALAVRAMSEDKATLNYSDLPKVLL</sequence>
<dbReference type="AlphaFoldDB" id="A0A9X2VUL2"/>
<dbReference type="RefSeq" id="WP_259627402.1">
    <property type="nucleotide sequence ID" value="NZ_JANYMP010000021.1"/>
</dbReference>